<evidence type="ECO:0000313" key="2">
    <source>
        <dbReference type="EMBL" id="GAA5047674.1"/>
    </source>
</evidence>
<sequence length="220" mass="23147">MPGGAVPAGLLLVLVLEVGPVLRVVRVVALVTVLLGVLALVTVLLGVLGLVTVLLGVLGLVTVLLGVLGLVTVVLGLLALVLGLLALVLGLRVVVLRVLLAVAGLLLLAPVAVLLGVLRLLRVVLRQAAVRRLRGRPALLLSPSAVPVQRVLRMPRFGAWAPAILSHRSPRAARQRSLSVSPGTVPPLAVRRLFEHRRIARNVTVSRSHDHFDALAGWLT</sequence>
<dbReference type="EMBL" id="BAABKC010000018">
    <property type="protein sequence ID" value="GAA5047674.1"/>
    <property type="molecule type" value="Genomic_DNA"/>
</dbReference>
<evidence type="ECO:0000256" key="1">
    <source>
        <dbReference type="SAM" id="Phobius"/>
    </source>
</evidence>
<protein>
    <recommendedName>
        <fullName evidence="4">ABC transmembrane type-1 domain-containing protein</fullName>
    </recommendedName>
</protein>
<feature type="transmembrane region" description="Helical" evidence="1">
    <location>
        <begin position="33"/>
        <end position="57"/>
    </location>
</feature>
<feature type="transmembrane region" description="Helical" evidence="1">
    <location>
        <begin position="64"/>
        <end position="88"/>
    </location>
</feature>
<keyword evidence="1" id="KW-1133">Transmembrane helix</keyword>
<feature type="transmembrane region" description="Helical" evidence="1">
    <location>
        <begin position="94"/>
        <end position="121"/>
    </location>
</feature>
<evidence type="ECO:0000313" key="3">
    <source>
        <dbReference type="Proteomes" id="UP001500124"/>
    </source>
</evidence>
<name>A0ABP9JZH3_9ACTN</name>
<keyword evidence="3" id="KW-1185">Reference proteome</keyword>
<keyword evidence="1" id="KW-0812">Transmembrane</keyword>
<proteinExistence type="predicted"/>
<reference evidence="3" key="1">
    <citation type="journal article" date="2019" name="Int. J. Syst. Evol. Microbiol.">
        <title>The Global Catalogue of Microorganisms (GCM) 10K type strain sequencing project: providing services to taxonomists for standard genome sequencing and annotation.</title>
        <authorList>
            <consortium name="The Broad Institute Genomics Platform"/>
            <consortium name="The Broad Institute Genome Sequencing Center for Infectious Disease"/>
            <person name="Wu L."/>
            <person name="Ma J."/>
        </authorList>
    </citation>
    <scope>NUCLEOTIDE SEQUENCE [LARGE SCALE GENOMIC DNA]</scope>
    <source>
        <strain evidence="3">JCM 18410</strain>
    </source>
</reference>
<dbReference type="Proteomes" id="UP001500124">
    <property type="component" value="Unassembled WGS sequence"/>
</dbReference>
<gene>
    <name evidence="2" type="ORF">GCM10023336_13180</name>
</gene>
<comment type="caution">
    <text evidence="2">The sequence shown here is derived from an EMBL/GenBank/DDBJ whole genome shotgun (WGS) entry which is preliminary data.</text>
</comment>
<organism evidence="2 3">
    <name type="scientific">Streptomyces similanensis</name>
    <dbReference type="NCBI Taxonomy" id="1274988"/>
    <lineage>
        <taxon>Bacteria</taxon>
        <taxon>Bacillati</taxon>
        <taxon>Actinomycetota</taxon>
        <taxon>Actinomycetes</taxon>
        <taxon>Kitasatosporales</taxon>
        <taxon>Streptomycetaceae</taxon>
        <taxon>Streptomyces</taxon>
    </lineage>
</organism>
<evidence type="ECO:0008006" key="4">
    <source>
        <dbReference type="Google" id="ProtNLM"/>
    </source>
</evidence>
<keyword evidence="1" id="KW-0472">Membrane</keyword>
<accession>A0ABP9JZH3</accession>